<gene>
    <name evidence="2" type="ORF">GUJ93_ZPchr0001g30050</name>
</gene>
<protein>
    <submittedName>
        <fullName evidence="2">Uncharacterized protein</fullName>
    </submittedName>
</protein>
<dbReference type="EMBL" id="JAAALK010000288">
    <property type="protein sequence ID" value="KAG8053127.1"/>
    <property type="molecule type" value="Genomic_DNA"/>
</dbReference>
<evidence type="ECO:0000313" key="2">
    <source>
        <dbReference type="EMBL" id="KAG8053127.1"/>
    </source>
</evidence>
<keyword evidence="3" id="KW-1185">Reference proteome</keyword>
<feature type="region of interest" description="Disordered" evidence="1">
    <location>
        <begin position="15"/>
        <end position="66"/>
    </location>
</feature>
<dbReference type="AlphaFoldDB" id="A0A8J5RPH3"/>
<organism evidence="2 3">
    <name type="scientific">Zizania palustris</name>
    <name type="common">Northern wild rice</name>
    <dbReference type="NCBI Taxonomy" id="103762"/>
    <lineage>
        <taxon>Eukaryota</taxon>
        <taxon>Viridiplantae</taxon>
        <taxon>Streptophyta</taxon>
        <taxon>Embryophyta</taxon>
        <taxon>Tracheophyta</taxon>
        <taxon>Spermatophyta</taxon>
        <taxon>Magnoliopsida</taxon>
        <taxon>Liliopsida</taxon>
        <taxon>Poales</taxon>
        <taxon>Poaceae</taxon>
        <taxon>BOP clade</taxon>
        <taxon>Oryzoideae</taxon>
        <taxon>Oryzeae</taxon>
        <taxon>Zizaniinae</taxon>
        <taxon>Zizania</taxon>
    </lineage>
</organism>
<comment type="caution">
    <text evidence="2">The sequence shown here is derived from an EMBL/GenBank/DDBJ whole genome shotgun (WGS) entry which is preliminary data.</text>
</comment>
<evidence type="ECO:0000313" key="3">
    <source>
        <dbReference type="Proteomes" id="UP000729402"/>
    </source>
</evidence>
<reference evidence="2" key="2">
    <citation type="submission" date="2021-02" db="EMBL/GenBank/DDBJ databases">
        <authorList>
            <person name="Kimball J.A."/>
            <person name="Haas M.W."/>
            <person name="Macchietto M."/>
            <person name="Kono T."/>
            <person name="Duquette J."/>
            <person name="Shao M."/>
        </authorList>
    </citation>
    <scope>NUCLEOTIDE SEQUENCE</scope>
    <source>
        <tissue evidence="2">Fresh leaf tissue</tissue>
    </source>
</reference>
<reference evidence="2" key="1">
    <citation type="journal article" date="2021" name="bioRxiv">
        <title>Whole Genome Assembly and Annotation of Northern Wild Rice, Zizania palustris L., Supports a Whole Genome Duplication in the Zizania Genus.</title>
        <authorList>
            <person name="Haas M."/>
            <person name="Kono T."/>
            <person name="Macchietto M."/>
            <person name="Millas R."/>
            <person name="McGilp L."/>
            <person name="Shao M."/>
            <person name="Duquette J."/>
            <person name="Hirsch C.N."/>
            <person name="Kimball J."/>
        </authorList>
    </citation>
    <scope>NUCLEOTIDE SEQUENCE</scope>
    <source>
        <tissue evidence="2">Fresh leaf tissue</tissue>
    </source>
</reference>
<accession>A0A8J5RPH3</accession>
<proteinExistence type="predicted"/>
<evidence type="ECO:0000256" key="1">
    <source>
        <dbReference type="SAM" id="MobiDB-lite"/>
    </source>
</evidence>
<dbReference type="Proteomes" id="UP000729402">
    <property type="component" value="Unassembled WGS sequence"/>
</dbReference>
<feature type="compositionally biased region" description="Basic and acidic residues" evidence="1">
    <location>
        <begin position="19"/>
        <end position="63"/>
    </location>
</feature>
<name>A0A8J5RPH3_ZIZPA</name>
<sequence length="185" mass="20608">MLEWVESWIRNLVLTLEKSNPHKPDGNEIDPNKNDNSDELDPKEKTEDSKGTSHSSKDGKVDIPEFIGDDSEEDMLMNDYDIQQCDDKSFHRNMETPDQSSVAVGGDYATNHGINLGNDDSEIEKNISFIKAKELAQNVIDEANKQLAINLKSDEKNKTVLTKLSSVKDPIVNEIGEASSSENVT</sequence>